<organism evidence="2 3">
    <name type="scientific">Rubus argutus</name>
    <name type="common">Southern blackberry</name>
    <dbReference type="NCBI Taxonomy" id="59490"/>
    <lineage>
        <taxon>Eukaryota</taxon>
        <taxon>Viridiplantae</taxon>
        <taxon>Streptophyta</taxon>
        <taxon>Embryophyta</taxon>
        <taxon>Tracheophyta</taxon>
        <taxon>Spermatophyta</taxon>
        <taxon>Magnoliopsida</taxon>
        <taxon>eudicotyledons</taxon>
        <taxon>Gunneridae</taxon>
        <taxon>Pentapetalae</taxon>
        <taxon>rosids</taxon>
        <taxon>fabids</taxon>
        <taxon>Rosales</taxon>
        <taxon>Rosaceae</taxon>
        <taxon>Rosoideae</taxon>
        <taxon>Rosoideae incertae sedis</taxon>
        <taxon>Rubus</taxon>
    </lineage>
</organism>
<evidence type="ECO:0000256" key="1">
    <source>
        <dbReference type="SAM" id="MobiDB-lite"/>
    </source>
</evidence>
<name>A0AAW1VMG5_RUBAR</name>
<keyword evidence="3" id="KW-1185">Reference proteome</keyword>
<protein>
    <submittedName>
        <fullName evidence="2">Uncharacterized protein</fullName>
    </submittedName>
</protein>
<feature type="compositionally biased region" description="Basic and acidic residues" evidence="1">
    <location>
        <begin position="34"/>
        <end position="44"/>
    </location>
</feature>
<dbReference type="EMBL" id="JBEDUW010000254">
    <property type="protein sequence ID" value="KAK9902480.1"/>
    <property type="molecule type" value="Genomic_DNA"/>
</dbReference>
<comment type="caution">
    <text evidence="2">The sequence shown here is derived from an EMBL/GenBank/DDBJ whole genome shotgun (WGS) entry which is preliminary data.</text>
</comment>
<feature type="compositionally biased region" description="Polar residues" evidence="1">
    <location>
        <begin position="24"/>
        <end position="33"/>
    </location>
</feature>
<dbReference type="AlphaFoldDB" id="A0AAW1VMG5"/>
<accession>A0AAW1VMG5</accession>
<dbReference type="Proteomes" id="UP001457282">
    <property type="component" value="Unassembled WGS sequence"/>
</dbReference>
<evidence type="ECO:0000313" key="2">
    <source>
        <dbReference type="EMBL" id="KAK9902480.1"/>
    </source>
</evidence>
<evidence type="ECO:0000313" key="3">
    <source>
        <dbReference type="Proteomes" id="UP001457282"/>
    </source>
</evidence>
<reference evidence="2 3" key="1">
    <citation type="journal article" date="2023" name="G3 (Bethesda)">
        <title>A chromosome-length genome assembly and annotation of blackberry (Rubus argutus, cv. 'Hillquist').</title>
        <authorList>
            <person name="Bruna T."/>
            <person name="Aryal R."/>
            <person name="Dudchenko O."/>
            <person name="Sargent D.J."/>
            <person name="Mead D."/>
            <person name="Buti M."/>
            <person name="Cavallini A."/>
            <person name="Hytonen T."/>
            <person name="Andres J."/>
            <person name="Pham M."/>
            <person name="Weisz D."/>
            <person name="Mascagni F."/>
            <person name="Usai G."/>
            <person name="Natali L."/>
            <person name="Bassil N."/>
            <person name="Fernandez G.E."/>
            <person name="Lomsadze A."/>
            <person name="Armour M."/>
            <person name="Olukolu B."/>
            <person name="Poorten T."/>
            <person name="Britton C."/>
            <person name="Davik J."/>
            <person name="Ashrafi H."/>
            <person name="Aiden E.L."/>
            <person name="Borodovsky M."/>
            <person name="Worthington M."/>
        </authorList>
    </citation>
    <scope>NUCLEOTIDE SEQUENCE [LARGE SCALE GENOMIC DNA]</scope>
    <source>
        <strain evidence="2">PI 553951</strain>
    </source>
</reference>
<gene>
    <name evidence="2" type="ORF">M0R45_001569</name>
</gene>
<proteinExistence type="predicted"/>
<feature type="region of interest" description="Disordered" evidence="1">
    <location>
        <begin position="1"/>
        <end position="69"/>
    </location>
</feature>
<sequence>MAEQERALHELQVAGTEEVRRGSARSTQSNKSTGSERRDTRGAEELGCQRSRTGMATETGLAAMPSSSGQRIHRLELQQQRLGDIAWVVTWPRACGLIGDGGHGDSRFG</sequence>